<dbReference type="EMBL" id="OBEG01000003">
    <property type="protein sequence ID" value="SNY84326.1"/>
    <property type="molecule type" value="Genomic_DNA"/>
</dbReference>
<keyword evidence="4" id="KW-1185">Reference proteome</keyword>
<reference evidence="3 4" key="1">
    <citation type="submission" date="2017-09" db="EMBL/GenBank/DDBJ databases">
        <authorList>
            <person name="Ehlers B."/>
            <person name="Leendertz F.H."/>
        </authorList>
    </citation>
    <scope>NUCLEOTIDE SEQUENCE [LARGE SCALE GENOMIC DNA]</scope>
    <source>
        <strain evidence="3 4">DSM 45537</strain>
    </source>
</reference>
<dbReference type="AlphaFoldDB" id="A0A285LKX8"/>
<dbReference type="InterPro" id="IPR009061">
    <property type="entry name" value="DNA-bd_dom_put_sf"/>
</dbReference>
<accession>A0A285LKX8</accession>
<feature type="region of interest" description="Disordered" evidence="1">
    <location>
        <begin position="1"/>
        <end position="25"/>
    </location>
</feature>
<gene>
    <name evidence="3" type="ORF">SAMN04244553_3618</name>
</gene>
<dbReference type="Pfam" id="PF12728">
    <property type="entry name" value="HTH_17"/>
    <property type="match status" value="1"/>
</dbReference>
<dbReference type="InterPro" id="IPR041657">
    <property type="entry name" value="HTH_17"/>
</dbReference>
<evidence type="ECO:0000313" key="4">
    <source>
        <dbReference type="Proteomes" id="UP000219565"/>
    </source>
</evidence>
<evidence type="ECO:0000313" key="3">
    <source>
        <dbReference type="EMBL" id="SNY84326.1"/>
    </source>
</evidence>
<evidence type="ECO:0000259" key="2">
    <source>
        <dbReference type="Pfam" id="PF12728"/>
    </source>
</evidence>
<organism evidence="3 4">
    <name type="scientific">Nocardia amikacinitolerans</name>
    <dbReference type="NCBI Taxonomy" id="756689"/>
    <lineage>
        <taxon>Bacteria</taxon>
        <taxon>Bacillati</taxon>
        <taxon>Actinomycetota</taxon>
        <taxon>Actinomycetes</taxon>
        <taxon>Mycobacteriales</taxon>
        <taxon>Nocardiaceae</taxon>
        <taxon>Nocardia</taxon>
    </lineage>
</organism>
<dbReference type="SUPFAM" id="SSF46955">
    <property type="entry name" value="Putative DNA-binding domain"/>
    <property type="match status" value="1"/>
</dbReference>
<dbReference type="RefSeq" id="WP_097245851.1">
    <property type="nucleotide sequence ID" value="NZ_OBEG01000003.1"/>
</dbReference>
<feature type="domain" description="Helix-turn-helix" evidence="2">
    <location>
        <begin position="33"/>
        <end position="78"/>
    </location>
</feature>
<dbReference type="Proteomes" id="UP000219565">
    <property type="component" value="Unassembled WGS sequence"/>
</dbReference>
<protein>
    <submittedName>
        <fullName evidence="3">Helix-turn-helix domain-containing protein</fullName>
    </submittedName>
</protein>
<dbReference type="OrthoDB" id="4571308at2"/>
<evidence type="ECO:0000256" key="1">
    <source>
        <dbReference type="SAM" id="MobiDB-lite"/>
    </source>
</evidence>
<sequence length="83" mass="9511">MHPTLTRPRRTIAARFTEPPSRTQRPRIRYGKAEAAALLAISPRQLDRLRERGEIIARVDGGRVFFDHDELESYAKTRPVEAA</sequence>
<name>A0A285LKX8_9NOCA</name>
<proteinExistence type="predicted"/>